<name>A0A426Z8V9_ENSVE</name>
<dbReference type="Proteomes" id="UP000287651">
    <property type="component" value="Unassembled WGS sequence"/>
</dbReference>
<reference evidence="3 4" key="1">
    <citation type="journal article" date="2014" name="Agronomy (Basel)">
        <title>A Draft Genome Sequence for Ensete ventricosum, the Drought-Tolerant Tree Against Hunger.</title>
        <authorList>
            <person name="Harrison J."/>
            <person name="Moore K.A."/>
            <person name="Paszkiewicz K."/>
            <person name="Jones T."/>
            <person name="Grant M."/>
            <person name="Ambacheew D."/>
            <person name="Muzemil S."/>
            <person name="Studholme D.J."/>
        </authorList>
    </citation>
    <scope>NUCLEOTIDE SEQUENCE [LARGE SCALE GENOMIC DNA]</scope>
</reference>
<dbReference type="PANTHER" id="PTHR10887">
    <property type="entry name" value="DNA2/NAM7 HELICASE FAMILY"/>
    <property type="match status" value="1"/>
</dbReference>
<accession>A0A426Z8V9</accession>
<dbReference type="InterPro" id="IPR027417">
    <property type="entry name" value="P-loop_NTPase"/>
</dbReference>
<protein>
    <recommendedName>
        <fullName evidence="2">DNA2/NAM7 helicase helicase domain-containing protein</fullName>
    </recommendedName>
</protein>
<evidence type="ECO:0000313" key="3">
    <source>
        <dbReference type="EMBL" id="RRT60391.1"/>
    </source>
</evidence>
<dbReference type="Gene3D" id="3.40.50.300">
    <property type="entry name" value="P-loop containing nucleotide triphosphate hydrolases"/>
    <property type="match status" value="1"/>
</dbReference>
<sequence length="164" mass="18332">MSPRSFSPRGEKESPIDDLSPASDERCGELVKIHRYCHWKNASPWLSGANPRDLIMPVDGDDGFYPTGNELKPEIVNSNRKYRVHVLVCAPSNSALDEIVLRLLHTGEKFYLCTCYSVQFFFLFPQVEPATLVPLVHGCRQVFLVGDPVQLPATVISSTAEHFG</sequence>
<dbReference type="EMBL" id="AMZH03007808">
    <property type="protein sequence ID" value="RRT60391.1"/>
    <property type="molecule type" value="Genomic_DNA"/>
</dbReference>
<dbReference type="AlphaFoldDB" id="A0A426Z8V9"/>
<feature type="region of interest" description="Disordered" evidence="1">
    <location>
        <begin position="1"/>
        <end position="23"/>
    </location>
</feature>
<evidence type="ECO:0000313" key="4">
    <source>
        <dbReference type="Proteomes" id="UP000287651"/>
    </source>
</evidence>
<feature type="domain" description="DNA2/NAM7 helicase helicase" evidence="2">
    <location>
        <begin position="127"/>
        <end position="157"/>
    </location>
</feature>
<dbReference type="PANTHER" id="PTHR10887:SF538">
    <property type="entry name" value="HELICASE MAGATAMA 3-RELATED"/>
    <property type="match status" value="1"/>
</dbReference>
<dbReference type="InterPro" id="IPR041677">
    <property type="entry name" value="DNA2/NAM7_AAA_11"/>
</dbReference>
<proteinExistence type="predicted"/>
<dbReference type="Pfam" id="PF13086">
    <property type="entry name" value="AAA_11"/>
    <property type="match status" value="1"/>
</dbReference>
<dbReference type="SUPFAM" id="SSF52540">
    <property type="entry name" value="P-loop containing nucleoside triphosphate hydrolases"/>
    <property type="match status" value="1"/>
</dbReference>
<organism evidence="3 4">
    <name type="scientific">Ensete ventricosum</name>
    <name type="common">Abyssinian banana</name>
    <name type="synonym">Musa ensete</name>
    <dbReference type="NCBI Taxonomy" id="4639"/>
    <lineage>
        <taxon>Eukaryota</taxon>
        <taxon>Viridiplantae</taxon>
        <taxon>Streptophyta</taxon>
        <taxon>Embryophyta</taxon>
        <taxon>Tracheophyta</taxon>
        <taxon>Spermatophyta</taxon>
        <taxon>Magnoliopsida</taxon>
        <taxon>Liliopsida</taxon>
        <taxon>Zingiberales</taxon>
        <taxon>Musaceae</taxon>
        <taxon>Ensete</taxon>
    </lineage>
</organism>
<gene>
    <name evidence="3" type="ORF">B296_00045009</name>
</gene>
<dbReference type="GO" id="GO:0004386">
    <property type="term" value="F:helicase activity"/>
    <property type="evidence" value="ECO:0007669"/>
    <property type="project" value="InterPro"/>
</dbReference>
<dbReference type="InterPro" id="IPR045055">
    <property type="entry name" value="DNA2/NAM7-like"/>
</dbReference>
<evidence type="ECO:0000259" key="2">
    <source>
        <dbReference type="Pfam" id="PF13086"/>
    </source>
</evidence>
<evidence type="ECO:0000256" key="1">
    <source>
        <dbReference type="SAM" id="MobiDB-lite"/>
    </source>
</evidence>
<comment type="caution">
    <text evidence="3">The sequence shown here is derived from an EMBL/GenBank/DDBJ whole genome shotgun (WGS) entry which is preliminary data.</text>
</comment>